<keyword evidence="6 8" id="KW-1133">Transmembrane helix</keyword>
<feature type="transmembrane region" description="Helical" evidence="8">
    <location>
        <begin position="50"/>
        <end position="73"/>
    </location>
</feature>
<feature type="transmembrane region" description="Helical" evidence="8">
    <location>
        <begin position="94"/>
        <end position="114"/>
    </location>
</feature>
<feature type="transmembrane region" description="Helical" evidence="8">
    <location>
        <begin position="254"/>
        <end position="274"/>
    </location>
</feature>
<dbReference type="GO" id="GO:0005886">
    <property type="term" value="C:plasma membrane"/>
    <property type="evidence" value="ECO:0007669"/>
    <property type="project" value="UniProtKB-SubCell"/>
</dbReference>
<dbReference type="InterPro" id="IPR051629">
    <property type="entry name" value="Sulfite_efflux_TDT"/>
</dbReference>
<evidence type="ECO:0000256" key="2">
    <source>
        <dbReference type="ARBA" id="ARBA00008566"/>
    </source>
</evidence>
<evidence type="ECO:0000256" key="3">
    <source>
        <dbReference type="ARBA" id="ARBA00022448"/>
    </source>
</evidence>
<feature type="transmembrane region" description="Helical" evidence="8">
    <location>
        <begin position="308"/>
        <end position="339"/>
    </location>
</feature>
<evidence type="ECO:0000256" key="1">
    <source>
        <dbReference type="ARBA" id="ARBA00004651"/>
    </source>
</evidence>
<keyword evidence="10" id="KW-1185">Reference proteome</keyword>
<dbReference type="InterPro" id="IPR004695">
    <property type="entry name" value="SLAC1/Mae1/Ssu1/TehA"/>
</dbReference>
<dbReference type="CDD" id="cd09318">
    <property type="entry name" value="TDT_SSU1"/>
    <property type="match status" value="1"/>
</dbReference>
<dbReference type="GO" id="GO:0000319">
    <property type="term" value="F:sulfite transmembrane transporter activity"/>
    <property type="evidence" value="ECO:0007669"/>
    <property type="project" value="EnsemblFungi"/>
</dbReference>
<dbReference type="OrthoDB" id="1099at2759"/>
<keyword evidence="4" id="KW-1003">Cell membrane</keyword>
<evidence type="ECO:0000256" key="5">
    <source>
        <dbReference type="ARBA" id="ARBA00022692"/>
    </source>
</evidence>
<dbReference type="Gene3D" id="1.50.10.150">
    <property type="entry name" value="Voltage-dependent anion channel"/>
    <property type="match status" value="1"/>
</dbReference>
<evidence type="ECO:0000256" key="6">
    <source>
        <dbReference type="ARBA" id="ARBA00022989"/>
    </source>
</evidence>
<feature type="transmembrane region" description="Helical" evidence="8">
    <location>
        <begin position="390"/>
        <end position="412"/>
    </location>
</feature>
<dbReference type="PANTHER" id="PTHR31686:SF1">
    <property type="entry name" value="SULFITE EFFLUX PUMP SSU1"/>
    <property type="match status" value="1"/>
</dbReference>
<sequence length="434" mass="49575">MTDEKLDDRKRKSLDSFSPFWYISVMGTGISSALLHSFPYEARWLRNCSYIMFTLACLLLLSIMAVLIGNIIWRARQKSLRGFARRYFFDNSQNVFWGTLPMGWSTIVNYIFLLADNELQGKQVANRMVILVYVLWWISVLLALGTAWGITFCIWDKQNRFWDLSVADPHNKALRQDLQVTILLPVIPLVVTSSSSGTFTMSRLFVENTTRNVQLLTLCVTGLIYFNALFFVSLIMSTYIWHLYVNKLPRQRKVFTLFLLVGPMGQGAFGSLLFSNNLKTYIETYYPTSSADGDAHIISLAAQWSVKLFGILLALFLLANGIFFTLLSFGTILSFFYTLLPSYRGPRISSFNKSWWSMTFPLGTMALGTHELYQQYNPYVPISAFRTVSAIFASMCIVATIVCLVGTVWLYCEPFLKLFRKRKSPNESSDTSLC</sequence>
<keyword evidence="3" id="KW-0813">Transport</keyword>
<dbReference type="Proteomes" id="UP000190274">
    <property type="component" value="Chromosome D"/>
</dbReference>
<organism evidence="9 10">
    <name type="scientific">Lachancea dasiensis</name>
    <dbReference type="NCBI Taxonomy" id="1072105"/>
    <lineage>
        <taxon>Eukaryota</taxon>
        <taxon>Fungi</taxon>
        <taxon>Dikarya</taxon>
        <taxon>Ascomycota</taxon>
        <taxon>Saccharomycotina</taxon>
        <taxon>Saccharomycetes</taxon>
        <taxon>Saccharomycetales</taxon>
        <taxon>Saccharomycetaceae</taxon>
        <taxon>Lachancea</taxon>
    </lineage>
</organism>
<gene>
    <name evidence="9" type="ORF">LADA_0D03994G</name>
</gene>
<accession>A0A1G4J578</accession>
<reference evidence="9 10" key="1">
    <citation type="submission" date="2016-03" db="EMBL/GenBank/DDBJ databases">
        <authorList>
            <person name="Devillers H."/>
        </authorList>
    </citation>
    <scope>NUCLEOTIDE SEQUENCE [LARGE SCALE GENOMIC DNA]</scope>
    <source>
        <strain evidence="9">CBS 10888</strain>
    </source>
</reference>
<dbReference type="InterPro" id="IPR038665">
    <property type="entry name" value="Voltage-dep_anion_channel_sf"/>
</dbReference>
<dbReference type="Pfam" id="PF03595">
    <property type="entry name" value="SLAC1"/>
    <property type="match status" value="1"/>
</dbReference>
<evidence type="ECO:0000313" key="9">
    <source>
        <dbReference type="EMBL" id="SCU84820.1"/>
    </source>
</evidence>
<keyword evidence="5 8" id="KW-0812">Transmembrane</keyword>
<keyword evidence="7 8" id="KW-0472">Membrane</keyword>
<proteinExistence type="inferred from homology"/>
<comment type="similarity">
    <text evidence="2">Belongs to the tellurite-resistance/dicarboxylate transporter (TDT) family.</text>
</comment>
<feature type="transmembrane region" description="Helical" evidence="8">
    <location>
        <begin position="215"/>
        <end position="242"/>
    </location>
</feature>
<dbReference type="STRING" id="1266660.A0A1G4J578"/>
<evidence type="ECO:0000256" key="8">
    <source>
        <dbReference type="SAM" id="Phobius"/>
    </source>
</evidence>
<evidence type="ECO:0000256" key="7">
    <source>
        <dbReference type="ARBA" id="ARBA00023136"/>
    </source>
</evidence>
<evidence type="ECO:0000256" key="4">
    <source>
        <dbReference type="ARBA" id="ARBA00022475"/>
    </source>
</evidence>
<dbReference type="AlphaFoldDB" id="A0A1G4J578"/>
<dbReference type="PANTHER" id="PTHR31686">
    <property type="match status" value="1"/>
</dbReference>
<protein>
    <submittedName>
        <fullName evidence="9">LADA_0D03994g1_1</fullName>
    </submittedName>
</protein>
<comment type="subcellular location">
    <subcellularLocation>
        <location evidence="1">Cell membrane</location>
        <topology evidence="1">Multi-pass membrane protein</topology>
    </subcellularLocation>
</comment>
<dbReference type="EMBL" id="LT598454">
    <property type="protein sequence ID" value="SCU84820.1"/>
    <property type="molecule type" value="Genomic_DNA"/>
</dbReference>
<name>A0A1G4J578_9SACH</name>
<evidence type="ECO:0000313" key="10">
    <source>
        <dbReference type="Proteomes" id="UP000190274"/>
    </source>
</evidence>
<feature type="transmembrane region" description="Helical" evidence="8">
    <location>
        <begin position="20"/>
        <end position="38"/>
    </location>
</feature>
<feature type="transmembrane region" description="Helical" evidence="8">
    <location>
        <begin position="134"/>
        <end position="155"/>
    </location>
</feature>